<accession>A0A392UHU8</accession>
<comment type="caution">
    <text evidence="2">The sequence shown here is derived from an EMBL/GenBank/DDBJ whole genome shotgun (WGS) entry which is preliminary data.</text>
</comment>
<name>A0A392UHU8_9FABA</name>
<dbReference type="EMBL" id="LXQA010830053">
    <property type="protein sequence ID" value="MCI73032.1"/>
    <property type="molecule type" value="Genomic_DNA"/>
</dbReference>
<reference evidence="2 3" key="1">
    <citation type="journal article" date="2018" name="Front. Plant Sci.">
        <title>Red Clover (Trifolium pratense) and Zigzag Clover (T. medium) - A Picture of Genomic Similarities and Differences.</title>
        <authorList>
            <person name="Dluhosova J."/>
            <person name="Istvanek J."/>
            <person name="Nedelnik J."/>
            <person name="Repkova J."/>
        </authorList>
    </citation>
    <scope>NUCLEOTIDE SEQUENCE [LARGE SCALE GENOMIC DNA]</scope>
    <source>
        <strain evidence="3">cv. 10/8</strain>
        <tissue evidence="2">Leaf</tissue>
    </source>
</reference>
<feature type="region of interest" description="Disordered" evidence="1">
    <location>
        <begin position="32"/>
        <end position="64"/>
    </location>
</feature>
<dbReference type="AlphaFoldDB" id="A0A392UHU8"/>
<keyword evidence="3" id="KW-1185">Reference proteome</keyword>
<feature type="non-terminal residue" evidence="2">
    <location>
        <position position="64"/>
    </location>
</feature>
<dbReference type="Proteomes" id="UP000265520">
    <property type="component" value="Unassembled WGS sequence"/>
</dbReference>
<sequence length="64" mass="7600">MPSTRAKGERLEQVNEPESLLNFRRRIREYRTQFNLPDPDNPITESVEEPEMAEVPQNRPLKSY</sequence>
<evidence type="ECO:0000313" key="2">
    <source>
        <dbReference type="EMBL" id="MCI73032.1"/>
    </source>
</evidence>
<evidence type="ECO:0000256" key="1">
    <source>
        <dbReference type="SAM" id="MobiDB-lite"/>
    </source>
</evidence>
<evidence type="ECO:0000313" key="3">
    <source>
        <dbReference type="Proteomes" id="UP000265520"/>
    </source>
</evidence>
<organism evidence="2 3">
    <name type="scientific">Trifolium medium</name>
    <dbReference type="NCBI Taxonomy" id="97028"/>
    <lineage>
        <taxon>Eukaryota</taxon>
        <taxon>Viridiplantae</taxon>
        <taxon>Streptophyta</taxon>
        <taxon>Embryophyta</taxon>
        <taxon>Tracheophyta</taxon>
        <taxon>Spermatophyta</taxon>
        <taxon>Magnoliopsida</taxon>
        <taxon>eudicotyledons</taxon>
        <taxon>Gunneridae</taxon>
        <taxon>Pentapetalae</taxon>
        <taxon>rosids</taxon>
        <taxon>fabids</taxon>
        <taxon>Fabales</taxon>
        <taxon>Fabaceae</taxon>
        <taxon>Papilionoideae</taxon>
        <taxon>50 kb inversion clade</taxon>
        <taxon>NPAAA clade</taxon>
        <taxon>Hologalegina</taxon>
        <taxon>IRL clade</taxon>
        <taxon>Trifolieae</taxon>
        <taxon>Trifolium</taxon>
    </lineage>
</organism>
<protein>
    <submittedName>
        <fullName evidence="2">Uncharacterized protein</fullName>
    </submittedName>
</protein>
<proteinExistence type="predicted"/>